<dbReference type="PANTHER" id="PTHR35561:SF1">
    <property type="entry name" value="RNA 2',3'-CYCLIC PHOSPHODIESTERASE"/>
    <property type="match status" value="1"/>
</dbReference>
<protein>
    <recommendedName>
        <fullName evidence="2">RNA 2',3'-cyclic phosphodiesterase</fullName>
        <shortName evidence="2">RNA 2',3'-CPDase</shortName>
        <ecNumber evidence="2">3.1.4.58</ecNumber>
    </recommendedName>
</protein>
<accession>A0ABT5K5B4</accession>
<proteinExistence type="inferred from homology"/>
<dbReference type="Gene3D" id="3.90.1140.10">
    <property type="entry name" value="Cyclic phosphodiesterase"/>
    <property type="match status" value="1"/>
</dbReference>
<dbReference type="NCBIfam" id="TIGR02258">
    <property type="entry name" value="2_5_ligase"/>
    <property type="match status" value="1"/>
</dbReference>
<evidence type="ECO:0000256" key="1">
    <source>
        <dbReference type="ARBA" id="ARBA00022801"/>
    </source>
</evidence>
<keyword evidence="4" id="KW-1185">Reference proteome</keyword>
<name>A0ABT5K5B4_9BURK</name>
<dbReference type="EC" id="3.1.4.58" evidence="2"/>
<gene>
    <name evidence="3" type="primary">thpR</name>
    <name evidence="3" type="ORF">OIK44_18810</name>
</gene>
<organism evidence="3 4">
    <name type="scientific">Janthinobacterium fluminis</name>
    <dbReference type="NCBI Taxonomy" id="2987524"/>
    <lineage>
        <taxon>Bacteria</taxon>
        <taxon>Pseudomonadati</taxon>
        <taxon>Pseudomonadota</taxon>
        <taxon>Betaproteobacteria</taxon>
        <taxon>Burkholderiales</taxon>
        <taxon>Oxalobacteraceae</taxon>
        <taxon>Janthinobacterium</taxon>
    </lineage>
</organism>
<feature type="short sequence motif" description="HXTX 2" evidence="2">
    <location>
        <begin position="121"/>
        <end position="124"/>
    </location>
</feature>
<dbReference type="EMBL" id="JAQQXR010000007">
    <property type="protein sequence ID" value="MDC8759640.1"/>
    <property type="molecule type" value="Genomic_DNA"/>
</dbReference>
<comment type="function">
    <text evidence="2">Hydrolyzes RNA 2',3'-cyclic phosphodiester to an RNA 2'-phosphomonoester.</text>
</comment>
<dbReference type="HAMAP" id="MF_01940">
    <property type="entry name" value="RNA_CPDase"/>
    <property type="match status" value="1"/>
</dbReference>
<dbReference type="RefSeq" id="WP_273672907.1">
    <property type="nucleotide sequence ID" value="NZ_JAQQXR010000007.1"/>
</dbReference>
<evidence type="ECO:0000313" key="4">
    <source>
        <dbReference type="Proteomes" id="UP001221208"/>
    </source>
</evidence>
<comment type="catalytic activity">
    <reaction evidence="2">
        <text>a 3'-end 2',3'-cyclophospho-ribonucleotide-RNA + H2O = a 3'-end 2'-phospho-ribonucleotide-RNA + H(+)</text>
        <dbReference type="Rhea" id="RHEA:11828"/>
        <dbReference type="Rhea" id="RHEA-COMP:10464"/>
        <dbReference type="Rhea" id="RHEA-COMP:17353"/>
        <dbReference type="ChEBI" id="CHEBI:15377"/>
        <dbReference type="ChEBI" id="CHEBI:15378"/>
        <dbReference type="ChEBI" id="CHEBI:83064"/>
        <dbReference type="ChEBI" id="CHEBI:173113"/>
        <dbReference type="EC" id="3.1.4.58"/>
    </reaction>
</comment>
<dbReference type="SUPFAM" id="SSF55144">
    <property type="entry name" value="LigT-like"/>
    <property type="match status" value="1"/>
</dbReference>
<sequence>MGPRFFFALWPDPATRAALTQLQAGLAGNLQVPGKLHLTLAFLGQRAETDLLALRRVLRQVPARAMTLELDRYGHFGGQRIAWAGPSEAPEQLLALRAALMRLLAADGFAPEFEADRFRPHVTLARKAPAPAAAGFAPLRWRADELVLATSPGTLSGTDEGYRIVASRRLA</sequence>
<dbReference type="InterPro" id="IPR009097">
    <property type="entry name" value="Cyclic_Pdiesterase"/>
</dbReference>
<dbReference type="InterPro" id="IPR004175">
    <property type="entry name" value="RNA_CPDase"/>
</dbReference>
<reference evidence="3 4" key="1">
    <citation type="submission" date="2022-10" db="EMBL/GenBank/DDBJ databases">
        <title>Janthinobacterium sp. hw3 Genome sequencing.</title>
        <authorList>
            <person name="Park S."/>
        </authorList>
    </citation>
    <scope>NUCLEOTIDE SEQUENCE [LARGE SCALE GENOMIC DNA]</scope>
    <source>
        <strain evidence="4">hw3</strain>
    </source>
</reference>
<dbReference type="Pfam" id="PF13563">
    <property type="entry name" value="2_5_RNA_ligase2"/>
    <property type="match status" value="1"/>
</dbReference>
<feature type="active site" description="Proton acceptor" evidence="2">
    <location>
        <position position="121"/>
    </location>
</feature>
<feature type="short sequence motif" description="HXTX 1" evidence="2">
    <location>
        <begin position="37"/>
        <end position="40"/>
    </location>
</feature>
<dbReference type="Proteomes" id="UP001221208">
    <property type="component" value="Unassembled WGS sequence"/>
</dbReference>
<comment type="caution">
    <text evidence="3">The sequence shown here is derived from an EMBL/GenBank/DDBJ whole genome shotgun (WGS) entry which is preliminary data.</text>
</comment>
<evidence type="ECO:0000313" key="3">
    <source>
        <dbReference type="EMBL" id="MDC8759640.1"/>
    </source>
</evidence>
<feature type="active site" description="Proton donor" evidence="2">
    <location>
        <position position="37"/>
    </location>
</feature>
<evidence type="ECO:0000256" key="2">
    <source>
        <dbReference type="HAMAP-Rule" id="MF_01940"/>
    </source>
</evidence>
<dbReference type="PANTHER" id="PTHR35561">
    <property type="entry name" value="RNA 2',3'-CYCLIC PHOSPHODIESTERASE"/>
    <property type="match status" value="1"/>
</dbReference>
<keyword evidence="1 2" id="KW-0378">Hydrolase</keyword>
<comment type="similarity">
    <text evidence="2">Belongs to the 2H phosphoesterase superfamily. ThpR family.</text>
</comment>